<evidence type="ECO:0000256" key="3">
    <source>
        <dbReference type="ARBA" id="ARBA00022777"/>
    </source>
</evidence>
<evidence type="ECO:0000256" key="1">
    <source>
        <dbReference type="ARBA" id="ARBA00022679"/>
    </source>
</evidence>
<dbReference type="InterPro" id="IPR045116">
    <property type="entry name" value="Clp1/Grc3"/>
</dbReference>
<keyword evidence="1" id="KW-0808">Transferase</keyword>
<feature type="domain" description="Clp1 P-loop" evidence="5">
    <location>
        <begin position="30"/>
        <end position="203"/>
    </location>
</feature>
<organism evidence="6 7">
    <name type="scientific">Thermatribacter velox</name>
    <dbReference type="NCBI Taxonomy" id="3039681"/>
    <lineage>
        <taxon>Bacteria</taxon>
        <taxon>Pseudomonadati</taxon>
        <taxon>Atribacterota</taxon>
        <taxon>Atribacteria</taxon>
        <taxon>Atribacterales</taxon>
        <taxon>Thermatribacteraceae</taxon>
        <taxon>Thermatribacter</taxon>
    </lineage>
</organism>
<keyword evidence="7" id="KW-1185">Reference proteome</keyword>
<evidence type="ECO:0000256" key="2">
    <source>
        <dbReference type="ARBA" id="ARBA00022741"/>
    </source>
</evidence>
<accession>A0ABZ2Y8R8</accession>
<keyword evidence="4" id="KW-0067">ATP-binding</keyword>
<dbReference type="PANTHER" id="PTHR12755">
    <property type="entry name" value="CLEAVAGE/POLYADENYLATION FACTOR IA SUBUNIT CLP1P"/>
    <property type="match status" value="1"/>
</dbReference>
<proteinExistence type="predicted"/>
<name>A0ABZ2Y8R8_9BACT</name>
<keyword evidence="3" id="KW-0418">Kinase</keyword>
<protein>
    <submittedName>
        <fullName evidence="6">Clp1/GlmU family protein</fullName>
    </submittedName>
</protein>
<dbReference type="RefSeq" id="WP_369017566.1">
    <property type="nucleotide sequence ID" value="NZ_CP121689.1"/>
</dbReference>
<dbReference type="Gene3D" id="3.40.50.300">
    <property type="entry name" value="P-loop containing nucleotide triphosphate hydrolases"/>
    <property type="match status" value="1"/>
</dbReference>
<dbReference type="EMBL" id="CP121689">
    <property type="protein sequence ID" value="WZL75419.1"/>
    <property type="molecule type" value="Genomic_DNA"/>
</dbReference>
<sequence length="341" mass="38748">MGVELSWPEEWVILREKLTSFEGTILVVAPVDRGKTTLVRLICDFFRECGRSCALVDSDLGQSVVGPPTTVGMLPPGSQLGSQEALFTPYFRFVGDTTPSRHLLLTALSVFELVQMARALSQVVVVDTCGLFRGLEGLYLKMLKIKLLMPQLVIGLGNEEEFRVLKVLKGRDFLILPTPEGVKNKGAEERKARRKLLFAEYFSRGRKLVLELSRLRLFAPLSPYFYLQQALQAEWGMVFKVGRKRYHLLCSEKVQQDFPLEERSGYWLLPEDMNNLLCCLYSKQLREIGLGIIRKIDFAKGKMEIWGTTLSQAEPHFVVCGDLKVNPQGEEMGRLSWKILR</sequence>
<dbReference type="SUPFAM" id="SSF52540">
    <property type="entry name" value="P-loop containing nucleoside triphosphate hydrolases"/>
    <property type="match status" value="1"/>
</dbReference>
<evidence type="ECO:0000259" key="5">
    <source>
        <dbReference type="Pfam" id="PF16575"/>
    </source>
</evidence>
<dbReference type="InterPro" id="IPR027417">
    <property type="entry name" value="P-loop_NTPase"/>
</dbReference>
<evidence type="ECO:0000313" key="6">
    <source>
        <dbReference type="EMBL" id="WZL75419.1"/>
    </source>
</evidence>
<evidence type="ECO:0000256" key="4">
    <source>
        <dbReference type="ARBA" id="ARBA00022840"/>
    </source>
</evidence>
<gene>
    <name evidence="6" type="ORF">QBE54_07435</name>
</gene>
<keyword evidence="2" id="KW-0547">Nucleotide-binding</keyword>
<evidence type="ECO:0000313" key="7">
    <source>
        <dbReference type="Proteomes" id="UP001461341"/>
    </source>
</evidence>
<dbReference type="Proteomes" id="UP001461341">
    <property type="component" value="Chromosome"/>
</dbReference>
<dbReference type="PANTHER" id="PTHR12755:SF3">
    <property type="entry name" value="POLYNUCLEOTIDE 5'-HYDROXYL-KINASE NOL9"/>
    <property type="match status" value="1"/>
</dbReference>
<reference evidence="6 7" key="1">
    <citation type="submission" date="2023-03" db="EMBL/GenBank/DDBJ databases">
        <title>Novel Species.</title>
        <authorList>
            <person name="Ma S."/>
        </authorList>
    </citation>
    <scope>NUCLEOTIDE SEQUENCE [LARGE SCALE GENOMIC DNA]</scope>
    <source>
        <strain evidence="6 7">B11</strain>
    </source>
</reference>
<dbReference type="Pfam" id="PF16575">
    <property type="entry name" value="CLP1_P"/>
    <property type="match status" value="1"/>
</dbReference>
<dbReference type="InterPro" id="IPR032319">
    <property type="entry name" value="CLP1_P"/>
</dbReference>